<gene>
    <name evidence="7" type="ORF">DI565_20590</name>
</gene>
<dbReference type="GO" id="GO:0016787">
    <property type="term" value="F:hydrolase activity"/>
    <property type="evidence" value="ECO:0007669"/>
    <property type="project" value="UniProtKB-KW"/>
</dbReference>
<dbReference type="InterPro" id="IPR003615">
    <property type="entry name" value="HNH_nuc"/>
</dbReference>
<organism evidence="7 8">
    <name type="scientific">Ancylobacter novellus</name>
    <name type="common">Thiobacillus novellus</name>
    <dbReference type="NCBI Taxonomy" id="921"/>
    <lineage>
        <taxon>Bacteria</taxon>
        <taxon>Pseudomonadati</taxon>
        <taxon>Pseudomonadota</taxon>
        <taxon>Alphaproteobacteria</taxon>
        <taxon>Hyphomicrobiales</taxon>
        <taxon>Xanthobacteraceae</taxon>
        <taxon>Ancylobacter</taxon>
    </lineage>
</organism>
<evidence type="ECO:0000256" key="5">
    <source>
        <dbReference type="SAM" id="MobiDB-lite"/>
    </source>
</evidence>
<dbReference type="Proteomes" id="UP000249577">
    <property type="component" value="Unassembled WGS sequence"/>
</dbReference>
<sequence>MPKRPPKFNPTAQSLKRHMPKEADRQARRELNTGSARWQVIRKQVLARDAYRCQACGRLVMGKEAHVDHRDNDPSNNAMDNLQTLCRQGHSRKTWAEQHGRRWNGRCA</sequence>
<evidence type="ECO:0000313" key="8">
    <source>
        <dbReference type="Proteomes" id="UP000249577"/>
    </source>
</evidence>
<feature type="region of interest" description="Disordered" evidence="5">
    <location>
        <begin position="1"/>
        <end position="34"/>
    </location>
</feature>
<comment type="caution">
    <text evidence="7">The sequence shown here is derived from an EMBL/GenBank/DDBJ whole genome shotgun (WGS) entry which is preliminary data.</text>
</comment>
<evidence type="ECO:0000256" key="3">
    <source>
        <dbReference type="ARBA" id="ARBA00038412"/>
    </source>
</evidence>
<reference evidence="7 8" key="1">
    <citation type="submission" date="2017-08" db="EMBL/GenBank/DDBJ databases">
        <title>Infants hospitalized years apart are colonized by the same room-sourced microbial strains.</title>
        <authorList>
            <person name="Brooks B."/>
            <person name="Olm M.R."/>
            <person name="Firek B.A."/>
            <person name="Baker R."/>
            <person name="Thomas B.C."/>
            <person name="Morowitz M.J."/>
            <person name="Banfield J.F."/>
        </authorList>
    </citation>
    <scope>NUCLEOTIDE SEQUENCE [LARGE SCALE GENOMIC DNA]</scope>
    <source>
        <strain evidence="7">S2_005_003_R2_43</strain>
    </source>
</reference>
<keyword evidence="7" id="KW-0255">Endonuclease</keyword>
<dbReference type="PANTHER" id="PTHR41286">
    <property type="entry name" value="HNH NUCLEASE YAJD-RELATED"/>
    <property type="match status" value="1"/>
</dbReference>
<feature type="compositionally biased region" description="Basic and acidic residues" evidence="5">
    <location>
        <begin position="20"/>
        <end position="31"/>
    </location>
</feature>
<dbReference type="GO" id="GO:0004519">
    <property type="term" value="F:endonuclease activity"/>
    <property type="evidence" value="ECO:0007669"/>
    <property type="project" value="UniProtKB-KW"/>
</dbReference>
<dbReference type="GO" id="GO:0005829">
    <property type="term" value="C:cytosol"/>
    <property type="evidence" value="ECO:0007669"/>
    <property type="project" value="TreeGrafter"/>
</dbReference>
<name>A0A2W5K1B3_ANCNO</name>
<dbReference type="Pfam" id="PF01844">
    <property type="entry name" value="HNH"/>
    <property type="match status" value="1"/>
</dbReference>
<dbReference type="SMART" id="SM00507">
    <property type="entry name" value="HNHc"/>
    <property type="match status" value="1"/>
</dbReference>
<accession>A0A2W5K1B3</accession>
<protein>
    <recommendedName>
        <fullName evidence="4">Putative HNH nuclease YajD</fullName>
    </recommendedName>
</protein>
<dbReference type="Gene3D" id="1.10.30.50">
    <property type="match status" value="1"/>
</dbReference>
<evidence type="ECO:0000256" key="2">
    <source>
        <dbReference type="ARBA" id="ARBA00022801"/>
    </source>
</evidence>
<feature type="domain" description="HNH nuclease" evidence="6">
    <location>
        <begin position="40"/>
        <end position="91"/>
    </location>
</feature>
<dbReference type="InterPro" id="IPR044925">
    <property type="entry name" value="His-Me_finger_sf"/>
</dbReference>
<dbReference type="AlphaFoldDB" id="A0A2W5K1B3"/>
<dbReference type="PANTHER" id="PTHR41286:SF1">
    <property type="entry name" value="HNH NUCLEASE YAJD-RELATED"/>
    <property type="match status" value="1"/>
</dbReference>
<comment type="similarity">
    <text evidence="3">Belongs to the HNH nuclease family.</text>
</comment>
<dbReference type="GO" id="GO:0008270">
    <property type="term" value="F:zinc ion binding"/>
    <property type="evidence" value="ECO:0007669"/>
    <property type="project" value="InterPro"/>
</dbReference>
<evidence type="ECO:0000259" key="6">
    <source>
        <dbReference type="SMART" id="SM00507"/>
    </source>
</evidence>
<evidence type="ECO:0000256" key="1">
    <source>
        <dbReference type="ARBA" id="ARBA00022722"/>
    </source>
</evidence>
<proteinExistence type="inferred from homology"/>
<dbReference type="InterPro" id="IPR002711">
    <property type="entry name" value="HNH"/>
</dbReference>
<dbReference type="CDD" id="cd00085">
    <property type="entry name" value="HNHc"/>
    <property type="match status" value="1"/>
</dbReference>
<dbReference type="GO" id="GO:0003676">
    <property type="term" value="F:nucleic acid binding"/>
    <property type="evidence" value="ECO:0007669"/>
    <property type="project" value="InterPro"/>
</dbReference>
<keyword evidence="2" id="KW-0378">Hydrolase</keyword>
<evidence type="ECO:0000256" key="4">
    <source>
        <dbReference type="ARBA" id="ARBA00040194"/>
    </source>
</evidence>
<evidence type="ECO:0000313" key="7">
    <source>
        <dbReference type="EMBL" id="PZQ09218.1"/>
    </source>
</evidence>
<dbReference type="EMBL" id="QFPN01000047">
    <property type="protein sequence ID" value="PZQ09218.1"/>
    <property type="molecule type" value="Genomic_DNA"/>
</dbReference>
<keyword evidence="1" id="KW-0540">Nuclease</keyword>
<dbReference type="SUPFAM" id="SSF54060">
    <property type="entry name" value="His-Me finger endonucleases"/>
    <property type="match status" value="1"/>
</dbReference>